<sequence>MLSSLRQTARSALPRVIPRYGRTIVTTTPADREALNNEARSILTSTTDPFAEPIQPVVQPSGPPKVDLDSMHHHIPPAESPLLQFLATTIMLHGEYARAQKTVSKMLLHIYAATRCPPMPIVERAVLDASPAVRCRKQKQRGGKSTMKPMALSERQRISLGLRWIRDAADAKKVPGKTLEERLAREMIAIVKGTSSVLEKKRKMHEEAMANRGLLSKRG</sequence>
<feature type="domain" description="Small ribosomal subunit protein uS7" evidence="4">
    <location>
        <begin position="79"/>
        <end position="212"/>
    </location>
</feature>
<name>A0A9P5Z4L7_9AGAR</name>
<dbReference type="EMBL" id="MU155180">
    <property type="protein sequence ID" value="KAF9481323.1"/>
    <property type="molecule type" value="Genomic_DNA"/>
</dbReference>
<dbReference type="GO" id="GO:0006412">
    <property type="term" value="P:translation"/>
    <property type="evidence" value="ECO:0007669"/>
    <property type="project" value="InterPro"/>
</dbReference>
<keyword evidence="2 5" id="KW-0689">Ribosomal protein</keyword>
<proteinExistence type="inferred from homology"/>
<evidence type="ECO:0000256" key="2">
    <source>
        <dbReference type="ARBA" id="ARBA00022980"/>
    </source>
</evidence>
<dbReference type="Gene3D" id="1.10.455.10">
    <property type="entry name" value="Ribosomal protein S7 domain"/>
    <property type="match status" value="1"/>
</dbReference>
<evidence type="ECO:0000259" key="4">
    <source>
        <dbReference type="Pfam" id="PF00177"/>
    </source>
</evidence>
<keyword evidence="3" id="KW-0687">Ribonucleoprotein</keyword>
<dbReference type="InterPro" id="IPR023798">
    <property type="entry name" value="Ribosomal_uS7_dom"/>
</dbReference>
<evidence type="ECO:0000313" key="6">
    <source>
        <dbReference type="Proteomes" id="UP000807469"/>
    </source>
</evidence>
<dbReference type="OrthoDB" id="9972728at2759"/>
<dbReference type="SUPFAM" id="SSF47973">
    <property type="entry name" value="Ribosomal protein S7"/>
    <property type="match status" value="1"/>
</dbReference>
<comment type="similarity">
    <text evidence="1">Belongs to the universal ribosomal protein uS7 family.</text>
</comment>
<dbReference type="Pfam" id="PF00177">
    <property type="entry name" value="Ribosomal_S7"/>
    <property type="match status" value="1"/>
</dbReference>
<dbReference type="CDD" id="cd14868">
    <property type="entry name" value="uS7_Mitochondria_Fungi"/>
    <property type="match status" value="1"/>
</dbReference>
<accession>A0A9P5Z4L7</accession>
<dbReference type="PANTHER" id="PTHR11205">
    <property type="entry name" value="RIBOSOMAL PROTEIN S7"/>
    <property type="match status" value="1"/>
</dbReference>
<dbReference type="InterPro" id="IPR036823">
    <property type="entry name" value="Ribosomal_uS7_dom_sf"/>
</dbReference>
<dbReference type="Proteomes" id="UP000807469">
    <property type="component" value="Unassembled WGS sequence"/>
</dbReference>
<reference evidence="5" key="1">
    <citation type="submission" date="2020-11" db="EMBL/GenBank/DDBJ databases">
        <authorList>
            <consortium name="DOE Joint Genome Institute"/>
            <person name="Ahrendt S."/>
            <person name="Riley R."/>
            <person name="Andreopoulos W."/>
            <person name="Labutti K."/>
            <person name="Pangilinan J."/>
            <person name="Ruiz-Duenas F.J."/>
            <person name="Barrasa J.M."/>
            <person name="Sanchez-Garcia M."/>
            <person name="Camarero S."/>
            <person name="Miyauchi S."/>
            <person name="Serrano A."/>
            <person name="Linde D."/>
            <person name="Babiker R."/>
            <person name="Drula E."/>
            <person name="Ayuso-Fernandez I."/>
            <person name="Pacheco R."/>
            <person name="Padilla G."/>
            <person name="Ferreira P."/>
            <person name="Barriuso J."/>
            <person name="Kellner H."/>
            <person name="Castanera R."/>
            <person name="Alfaro M."/>
            <person name="Ramirez L."/>
            <person name="Pisabarro A.G."/>
            <person name="Kuo A."/>
            <person name="Tritt A."/>
            <person name="Lipzen A."/>
            <person name="He G."/>
            <person name="Yan M."/>
            <person name="Ng V."/>
            <person name="Cullen D."/>
            <person name="Martin F."/>
            <person name="Rosso M.-N."/>
            <person name="Henrissat B."/>
            <person name="Hibbett D."/>
            <person name="Martinez A.T."/>
            <person name="Grigoriev I.V."/>
        </authorList>
    </citation>
    <scope>NUCLEOTIDE SEQUENCE</scope>
    <source>
        <strain evidence="5">CIRM-BRFM 674</strain>
    </source>
</reference>
<dbReference type="GO" id="GO:0005840">
    <property type="term" value="C:ribosome"/>
    <property type="evidence" value="ECO:0007669"/>
    <property type="project" value="UniProtKB-KW"/>
</dbReference>
<dbReference type="InterPro" id="IPR000235">
    <property type="entry name" value="Ribosomal_uS7"/>
</dbReference>
<gene>
    <name evidence="5" type="ORF">BDN70DRAFT_855373</name>
</gene>
<keyword evidence="6" id="KW-1185">Reference proteome</keyword>
<protein>
    <submittedName>
        <fullName evidence="5">Ribosomal protein S7</fullName>
    </submittedName>
</protein>
<evidence type="ECO:0000256" key="1">
    <source>
        <dbReference type="ARBA" id="ARBA00007151"/>
    </source>
</evidence>
<dbReference type="GO" id="GO:1990904">
    <property type="term" value="C:ribonucleoprotein complex"/>
    <property type="evidence" value="ECO:0007669"/>
    <property type="project" value="UniProtKB-KW"/>
</dbReference>
<dbReference type="AlphaFoldDB" id="A0A9P5Z4L7"/>
<evidence type="ECO:0000256" key="3">
    <source>
        <dbReference type="ARBA" id="ARBA00023274"/>
    </source>
</evidence>
<dbReference type="InterPro" id="IPR047988">
    <property type="entry name" value="Ribosomal_uS7m_fungi"/>
</dbReference>
<comment type="caution">
    <text evidence="5">The sequence shown here is derived from an EMBL/GenBank/DDBJ whole genome shotgun (WGS) entry which is preliminary data.</text>
</comment>
<organism evidence="5 6">
    <name type="scientific">Pholiota conissans</name>
    <dbReference type="NCBI Taxonomy" id="109636"/>
    <lineage>
        <taxon>Eukaryota</taxon>
        <taxon>Fungi</taxon>
        <taxon>Dikarya</taxon>
        <taxon>Basidiomycota</taxon>
        <taxon>Agaricomycotina</taxon>
        <taxon>Agaricomycetes</taxon>
        <taxon>Agaricomycetidae</taxon>
        <taxon>Agaricales</taxon>
        <taxon>Agaricineae</taxon>
        <taxon>Strophariaceae</taxon>
        <taxon>Pholiota</taxon>
    </lineage>
</organism>
<evidence type="ECO:0000313" key="5">
    <source>
        <dbReference type="EMBL" id="KAF9481323.1"/>
    </source>
</evidence>